<sequence>MYDAPSAQEMSYFDHVQRRHEEKGCLYAWSVRNRRPAMEDEDNVGHSINEEIRMRGGGSGMMKWTCLRARHSASTQIGARAAGLLPPTEGARNRRIRPHRRRSRARRDGGGVFCPFEEQGKLDLR</sequence>
<evidence type="ECO:0000313" key="3">
    <source>
        <dbReference type="Proteomes" id="UP000275267"/>
    </source>
</evidence>
<dbReference type="AlphaFoldDB" id="A0A3L6PE29"/>
<dbReference type="EMBL" id="PQIB02000018">
    <property type="protein sequence ID" value="RLM55780.1"/>
    <property type="molecule type" value="Genomic_DNA"/>
</dbReference>
<gene>
    <name evidence="2" type="ORF">C2845_PM10G01860</name>
</gene>
<name>A0A3L6PE29_PANMI</name>
<keyword evidence="3" id="KW-1185">Reference proteome</keyword>
<dbReference type="PANTHER" id="PTHR35470">
    <property type="entry name" value="CADMIUM TOLERANT 3"/>
    <property type="match status" value="1"/>
</dbReference>
<comment type="caution">
    <text evidence="2">The sequence shown here is derived from an EMBL/GenBank/DDBJ whole genome shotgun (WGS) entry which is preliminary data.</text>
</comment>
<feature type="compositionally biased region" description="Basic residues" evidence="1">
    <location>
        <begin position="93"/>
        <end position="105"/>
    </location>
</feature>
<reference evidence="3" key="1">
    <citation type="journal article" date="2019" name="Nat. Commun.">
        <title>The genome of broomcorn millet.</title>
        <authorList>
            <person name="Zou C."/>
            <person name="Miki D."/>
            <person name="Li D."/>
            <person name="Tang Q."/>
            <person name="Xiao L."/>
            <person name="Rajput S."/>
            <person name="Deng P."/>
            <person name="Jia W."/>
            <person name="Huang R."/>
            <person name="Zhang M."/>
            <person name="Sun Y."/>
            <person name="Hu J."/>
            <person name="Fu X."/>
            <person name="Schnable P.S."/>
            <person name="Li F."/>
            <person name="Zhang H."/>
            <person name="Feng B."/>
            <person name="Zhu X."/>
            <person name="Liu R."/>
            <person name="Schnable J.C."/>
            <person name="Zhu J.-K."/>
            <person name="Zhang H."/>
        </authorList>
    </citation>
    <scope>NUCLEOTIDE SEQUENCE [LARGE SCALE GENOMIC DNA]</scope>
</reference>
<proteinExistence type="predicted"/>
<dbReference type="PANTHER" id="PTHR35470:SF6">
    <property type="entry name" value="PROTEIN CYSTEINE-RICH TRANSMEMBRANE MODULE 2"/>
    <property type="match status" value="1"/>
</dbReference>
<dbReference type="Proteomes" id="UP000275267">
    <property type="component" value="Unassembled WGS sequence"/>
</dbReference>
<evidence type="ECO:0000256" key="1">
    <source>
        <dbReference type="SAM" id="MobiDB-lite"/>
    </source>
</evidence>
<dbReference type="OrthoDB" id="1726962at2759"/>
<accession>A0A3L6PE29</accession>
<organism evidence="2 3">
    <name type="scientific">Panicum miliaceum</name>
    <name type="common">Proso millet</name>
    <name type="synonym">Broomcorn millet</name>
    <dbReference type="NCBI Taxonomy" id="4540"/>
    <lineage>
        <taxon>Eukaryota</taxon>
        <taxon>Viridiplantae</taxon>
        <taxon>Streptophyta</taxon>
        <taxon>Embryophyta</taxon>
        <taxon>Tracheophyta</taxon>
        <taxon>Spermatophyta</taxon>
        <taxon>Magnoliopsida</taxon>
        <taxon>Liliopsida</taxon>
        <taxon>Poales</taxon>
        <taxon>Poaceae</taxon>
        <taxon>PACMAD clade</taxon>
        <taxon>Panicoideae</taxon>
        <taxon>Panicodae</taxon>
        <taxon>Paniceae</taxon>
        <taxon>Panicinae</taxon>
        <taxon>Panicum</taxon>
        <taxon>Panicum sect. Panicum</taxon>
    </lineage>
</organism>
<protein>
    <submittedName>
        <fullName evidence="2">Uncharacterized protein</fullName>
    </submittedName>
</protein>
<feature type="region of interest" description="Disordered" evidence="1">
    <location>
        <begin position="85"/>
        <end position="125"/>
    </location>
</feature>
<dbReference type="InterPro" id="IPR051671">
    <property type="entry name" value="CYSTM1_HM_Tolerance"/>
</dbReference>
<evidence type="ECO:0000313" key="2">
    <source>
        <dbReference type="EMBL" id="RLM55780.1"/>
    </source>
</evidence>